<keyword evidence="3" id="KW-0645">Protease</keyword>
<dbReference type="AlphaFoldDB" id="A0A1I3QAF5"/>
<dbReference type="STRING" id="240302.BN982_03637"/>
<dbReference type="RefSeq" id="WP_208601393.1">
    <property type="nucleotide sequence ID" value="NZ_FOSB01000001.1"/>
</dbReference>
<keyword evidence="4" id="KW-0378">Hydrolase</keyword>
<evidence type="ECO:0000256" key="7">
    <source>
        <dbReference type="PROSITE-ProRule" id="PRU01379"/>
    </source>
</evidence>
<dbReference type="PANTHER" id="PTHR11705">
    <property type="entry name" value="PROTEASE FAMILY M14 CARBOXYPEPTIDASE A,B"/>
    <property type="match status" value="1"/>
</dbReference>
<dbReference type="InterPro" id="IPR000834">
    <property type="entry name" value="Peptidase_M14"/>
</dbReference>
<feature type="domain" description="Peptidase M14" evidence="9">
    <location>
        <begin position="51"/>
        <end position="355"/>
    </location>
</feature>
<evidence type="ECO:0000256" key="4">
    <source>
        <dbReference type="ARBA" id="ARBA00022801"/>
    </source>
</evidence>
<evidence type="ECO:0000256" key="5">
    <source>
        <dbReference type="ARBA" id="ARBA00022833"/>
    </source>
</evidence>
<dbReference type="GO" id="GO:0004181">
    <property type="term" value="F:metallocarboxypeptidase activity"/>
    <property type="evidence" value="ECO:0007669"/>
    <property type="project" value="InterPro"/>
</dbReference>
<dbReference type="GO" id="GO:0008270">
    <property type="term" value="F:zinc ion binding"/>
    <property type="evidence" value="ECO:0007669"/>
    <property type="project" value="InterPro"/>
</dbReference>
<dbReference type="Proteomes" id="UP000183557">
    <property type="component" value="Unassembled WGS sequence"/>
</dbReference>
<dbReference type="PANTHER" id="PTHR11705:SF143">
    <property type="entry name" value="SLL0236 PROTEIN"/>
    <property type="match status" value="1"/>
</dbReference>
<evidence type="ECO:0000313" key="10">
    <source>
        <dbReference type="EMBL" id="SFJ30367.1"/>
    </source>
</evidence>
<feature type="chain" id="PRO_5010205849" evidence="8">
    <location>
        <begin position="23"/>
        <end position="800"/>
    </location>
</feature>
<dbReference type="eggNOG" id="COG2866">
    <property type="taxonomic scope" value="Bacteria"/>
</dbReference>
<dbReference type="SUPFAM" id="SSF53187">
    <property type="entry name" value="Zn-dependent exopeptidases"/>
    <property type="match status" value="1"/>
</dbReference>
<gene>
    <name evidence="10" type="ORF">SAMN04487936_101602</name>
</gene>
<organism evidence="10 11">
    <name type="scientific">Halobacillus dabanensis</name>
    <dbReference type="NCBI Taxonomy" id="240302"/>
    <lineage>
        <taxon>Bacteria</taxon>
        <taxon>Bacillati</taxon>
        <taxon>Bacillota</taxon>
        <taxon>Bacilli</taxon>
        <taxon>Bacillales</taxon>
        <taxon>Bacillaceae</taxon>
        <taxon>Halobacillus</taxon>
    </lineage>
</organism>
<comment type="cofactor">
    <cofactor evidence="1">
        <name>Zn(2+)</name>
        <dbReference type="ChEBI" id="CHEBI:29105"/>
    </cofactor>
</comment>
<accession>A0A1I3QAF5</accession>
<keyword evidence="11" id="KW-1185">Reference proteome</keyword>
<feature type="active site" description="Proton donor/acceptor" evidence="7">
    <location>
        <position position="332"/>
    </location>
</feature>
<evidence type="ECO:0000256" key="3">
    <source>
        <dbReference type="ARBA" id="ARBA00022670"/>
    </source>
</evidence>
<evidence type="ECO:0000256" key="1">
    <source>
        <dbReference type="ARBA" id="ARBA00001947"/>
    </source>
</evidence>
<feature type="signal peptide" evidence="8">
    <location>
        <begin position="1"/>
        <end position="22"/>
    </location>
</feature>
<protein>
    <submittedName>
        <fullName evidence="10">Zinc carboxypeptidase</fullName>
    </submittedName>
</protein>
<dbReference type="Pfam" id="PF00246">
    <property type="entry name" value="Peptidase_M14"/>
    <property type="match status" value="1"/>
</dbReference>
<dbReference type="GO" id="GO:0006508">
    <property type="term" value="P:proteolysis"/>
    <property type="evidence" value="ECO:0007669"/>
    <property type="project" value="UniProtKB-KW"/>
</dbReference>
<evidence type="ECO:0000256" key="8">
    <source>
        <dbReference type="SAM" id="SignalP"/>
    </source>
</evidence>
<dbReference type="GO" id="GO:0005615">
    <property type="term" value="C:extracellular space"/>
    <property type="evidence" value="ECO:0007669"/>
    <property type="project" value="TreeGrafter"/>
</dbReference>
<reference evidence="11" key="1">
    <citation type="submission" date="2016-10" db="EMBL/GenBank/DDBJ databases">
        <authorList>
            <person name="Varghese N."/>
            <person name="Submissions S."/>
        </authorList>
    </citation>
    <scope>NUCLEOTIDE SEQUENCE [LARGE SCALE GENOMIC DNA]</scope>
    <source>
        <strain evidence="11">CGMCC 1.3704</strain>
    </source>
</reference>
<evidence type="ECO:0000313" key="11">
    <source>
        <dbReference type="Proteomes" id="UP000183557"/>
    </source>
</evidence>
<dbReference type="PROSITE" id="PS52035">
    <property type="entry name" value="PEPTIDASE_M14"/>
    <property type="match status" value="1"/>
</dbReference>
<dbReference type="SMART" id="SM00631">
    <property type="entry name" value="Zn_pept"/>
    <property type="match status" value="1"/>
</dbReference>
<name>A0A1I3QAF5_HALDA</name>
<keyword evidence="8" id="KW-0732">Signal</keyword>
<dbReference type="EMBL" id="FOSB01000001">
    <property type="protein sequence ID" value="SFJ30367.1"/>
    <property type="molecule type" value="Genomic_DNA"/>
</dbReference>
<evidence type="ECO:0000256" key="6">
    <source>
        <dbReference type="ARBA" id="ARBA00023049"/>
    </source>
</evidence>
<evidence type="ECO:0000259" key="9">
    <source>
        <dbReference type="PROSITE" id="PS52035"/>
    </source>
</evidence>
<evidence type="ECO:0000256" key="2">
    <source>
        <dbReference type="ARBA" id="ARBA00005988"/>
    </source>
</evidence>
<keyword evidence="6" id="KW-0482">Metalloprotease</keyword>
<dbReference type="Gene3D" id="3.40.630.10">
    <property type="entry name" value="Zn peptidases"/>
    <property type="match status" value="1"/>
</dbReference>
<comment type="similarity">
    <text evidence="2 7">Belongs to the peptidase M14 family.</text>
</comment>
<keyword evidence="5" id="KW-0862">Zinc</keyword>
<sequence length="800" mass="89144">MKKTLMSGMAAITMLAAPITAAAEAPKWHNVNVNETLKEEDGSLFNNENYEFLKYSKVDDKLAEIAKHSNRITVESSAESSGGHDLYTVTISDPTSKGKYGYQKSLRKKMFKNSEKAQAFIEKHPDFKVPVMINASIHGTEFVGSDAALQLIERFATANDQQTKNLLENHILIFNVVANPDGRIDATRFNSNGIDLNRDFITQSQAETKHTVELIKEWNPMVFLDLHGYVKSYGGPDQPGLIEPCTPPHNPNYEYDLFSKWALDQAEAMEGSIVENRTDYENTNTDASGVDYQSMTGTYIPQRDDQAGWDDYPPIFTPMYAMYHGAYGYTLEAPTNDWDGVQWHYDTVMGALEFSNDNKEQMIKDQIEVFKRGIQFDHPYHKEGFFPQAYILPVDETDPTATEKAVEHLMFNDIDVSEAKKAFEYEGVSYPAGTYIVDMSQAKAGLANTMLWDGEDITDRTPSMYDISAWNLPELWGFEAVEVEADSSFNVKTNDVKKVKADGELNGNGPYVIPNSSVKAINLVNTLVKNGFKVTMDGEQFYVDANKSPELRKLVEASGITVKSVEAVDGEPLTSQKVTILKDGGMNKGQSHAGTRLALERLGFEVQEITPRELAEKGLGDTEVFFYSGTSNLISYDNWTPNAEFGLENEAQYNAFKDNIHSFVEDGGKYIAVGAGASDAATQLGLTDVTVHKGSNNSNGIVRVNYDSVSLTSGYAETDYGFVYSPVWYSDVEGVDVHATYKDSSNFFMAGHWEDRADAQGQPVIIKEQDQDVTLIGLEAGFRDHTDYLFRLFSNAIYTK</sequence>
<keyword evidence="10" id="KW-0121">Carboxypeptidase</keyword>
<proteinExistence type="inferred from homology"/>